<sequence length="70" mass="7850">MTAQVDYLAVLFTTTSGASGDLLGSDETELEQLVWQLVDLKNKKVIFKTFSFLYQDNRIMTIIIFSGGAR</sequence>
<evidence type="ECO:0000313" key="2">
    <source>
        <dbReference type="Proteomes" id="UP000193380"/>
    </source>
</evidence>
<dbReference type="AlphaFoldDB" id="A0A060Z5D1"/>
<proteinExistence type="predicted"/>
<name>A0A060Z5D1_ONCMY</name>
<reference evidence="1" key="2">
    <citation type="submission" date="2014-03" db="EMBL/GenBank/DDBJ databases">
        <authorList>
            <person name="Genoscope - CEA"/>
        </authorList>
    </citation>
    <scope>NUCLEOTIDE SEQUENCE</scope>
</reference>
<accession>A0A060Z5D1</accession>
<organism evidence="1 2">
    <name type="scientific">Oncorhynchus mykiss</name>
    <name type="common">Rainbow trout</name>
    <name type="synonym">Salmo gairdneri</name>
    <dbReference type="NCBI Taxonomy" id="8022"/>
    <lineage>
        <taxon>Eukaryota</taxon>
        <taxon>Metazoa</taxon>
        <taxon>Chordata</taxon>
        <taxon>Craniata</taxon>
        <taxon>Vertebrata</taxon>
        <taxon>Euteleostomi</taxon>
        <taxon>Actinopterygii</taxon>
        <taxon>Neopterygii</taxon>
        <taxon>Teleostei</taxon>
        <taxon>Protacanthopterygii</taxon>
        <taxon>Salmoniformes</taxon>
        <taxon>Salmonidae</taxon>
        <taxon>Salmoninae</taxon>
        <taxon>Oncorhynchus</taxon>
    </lineage>
</organism>
<protein>
    <submittedName>
        <fullName evidence="1">Uncharacterized protein</fullName>
    </submittedName>
</protein>
<dbReference type="EMBL" id="FR928067">
    <property type="protein sequence ID" value="CDQ96934.1"/>
    <property type="molecule type" value="Genomic_DNA"/>
</dbReference>
<dbReference type="Proteomes" id="UP000193380">
    <property type="component" value="Unassembled WGS sequence"/>
</dbReference>
<dbReference type="PaxDb" id="8022-A0A060Z5D1"/>
<reference evidence="1" key="1">
    <citation type="journal article" date="2014" name="Nat. Commun.">
        <title>The rainbow trout genome provides novel insights into evolution after whole-genome duplication in vertebrates.</title>
        <authorList>
            <person name="Berthelot C."/>
            <person name="Brunet F."/>
            <person name="Chalopin D."/>
            <person name="Juanchich A."/>
            <person name="Bernard M."/>
            <person name="Noel B."/>
            <person name="Bento P."/>
            <person name="Da Silva C."/>
            <person name="Labadie K."/>
            <person name="Alberti A."/>
            <person name="Aury J.M."/>
            <person name="Louis A."/>
            <person name="Dehais P."/>
            <person name="Bardou P."/>
            <person name="Montfort J."/>
            <person name="Klopp C."/>
            <person name="Cabau C."/>
            <person name="Gaspin C."/>
            <person name="Thorgaard G.H."/>
            <person name="Boussaha M."/>
            <person name="Quillet E."/>
            <person name="Guyomard R."/>
            <person name="Galiana D."/>
            <person name="Bobe J."/>
            <person name="Volff J.N."/>
            <person name="Genet C."/>
            <person name="Wincker P."/>
            <person name="Jaillon O."/>
            <person name="Roest Crollius H."/>
            <person name="Guiguen Y."/>
        </authorList>
    </citation>
    <scope>NUCLEOTIDE SEQUENCE [LARGE SCALE GENOMIC DNA]</scope>
</reference>
<dbReference type="STRING" id="8022.A0A060Z5D1"/>
<evidence type="ECO:0000313" key="1">
    <source>
        <dbReference type="EMBL" id="CDQ96934.1"/>
    </source>
</evidence>
<gene>
    <name evidence="1" type="ORF">GSONMT00019050001</name>
</gene>